<organism evidence="2">
    <name type="scientific">Brachypodium distachyon</name>
    <name type="common">Purple false brome</name>
    <name type="synonym">Trachynia distachya</name>
    <dbReference type="NCBI Taxonomy" id="15368"/>
    <lineage>
        <taxon>Eukaryota</taxon>
        <taxon>Viridiplantae</taxon>
        <taxon>Streptophyta</taxon>
        <taxon>Embryophyta</taxon>
        <taxon>Tracheophyta</taxon>
        <taxon>Spermatophyta</taxon>
        <taxon>Magnoliopsida</taxon>
        <taxon>Liliopsida</taxon>
        <taxon>Poales</taxon>
        <taxon>Poaceae</taxon>
        <taxon>BOP clade</taxon>
        <taxon>Pooideae</taxon>
        <taxon>Stipodae</taxon>
        <taxon>Brachypodieae</taxon>
        <taxon>Brachypodium</taxon>
    </lineage>
</organism>
<dbReference type="FunFam" id="3.40.50.1820:FF:000111">
    <property type="entry name" value="Alpha/beta-Hydrolases superfamily protein"/>
    <property type="match status" value="1"/>
</dbReference>
<dbReference type="Pfam" id="PF12146">
    <property type="entry name" value="Hydrolase_4"/>
    <property type="match status" value="1"/>
</dbReference>
<dbReference type="OMA" id="RQFNDMF"/>
<dbReference type="RefSeq" id="XP_003560558.1">
    <property type="nucleotide sequence ID" value="XM_003560510.4"/>
</dbReference>
<dbReference type="GeneID" id="100841087"/>
<dbReference type="HOGENOM" id="CLU_026209_2_0_1"/>
<keyword evidence="4" id="KW-1185">Reference proteome</keyword>
<name>I1GNY1_BRADI</name>
<protein>
    <recommendedName>
        <fullName evidence="1">Serine aminopeptidase S33 domain-containing protein</fullName>
    </recommendedName>
</protein>
<dbReference type="Proteomes" id="UP000008810">
    <property type="component" value="Chromosome 1"/>
</dbReference>
<dbReference type="STRING" id="15368.I1GNY1"/>
<dbReference type="Gramene" id="KQK13499">
    <property type="protein sequence ID" value="KQK13499"/>
    <property type="gene ID" value="BRADI_1g10540v3"/>
</dbReference>
<dbReference type="InterPro" id="IPR029058">
    <property type="entry name" value="AB_hydrolase_fold"/>
</dbReference>
<accession>I1GNY1</accession>
<gene>
    <name evidence="3" type="primary">LOC100841087</name>
    <name evidence="2" type="ORF">BRADI_1g10540v3</name>
</gene>
<dbReference type="EnsemblPlants" id="KQK13499">
    <property type="protein sequence ID" value="KQK13499"/>
    <property type="gene ID" value="BRADI_1g10540v3"/>
</dbReference>
<dbReference type="PANTHER" id="PTHR11614">
    <property type="entry name" value="PHOSPHOLIPASE-RELATED"/>
    <property type="match status" value="1"/>
</dbReference>
<dbReference type="InterPro" id="IPR051044">
    <property type="entry name" value="MAG_DAG_Lipase"/>
</dbReference>
<evidence type="ECO:0000313" key="2">
    <source>
        <dbReference type="EMBL" id="KQK13499.1"/>
    </source>
</evidence>
<dbReference type="AlphaFoldDB" id="I1GNY1"/>
<dbReference type="GO" id="GO:0016020">
    <property type="term" value="C:membrane"/>
    <property type="evidence" value="ECO:0000318"/>
    <property type="project" value="GO_Central"/>
</dbReference>
<evidence type="ECO:0000313" key="4">
    <source>
        <dbReference type="Proteomes" id="UP000008810"/>
    </source>
</evidence>
<dbReference type="OrthoDB" id="2498029at2759"/>
<feature type="domain" description="Serine aminopeptidase S33" evidence="1">
    <location>
        <begin position="140"/>
        <end position="378"/>
    </location>
</feature>
<proteinExistence type="predicted"/>
<sequence>MAGSMQAAEAAGRISALLSLLALRRILAVLQPLLLLLLLPFRWRARRGDAVASAVADAVSSSSSAVASGKKGKAAVTLRVPAGSPMACARRQALARREAAVRRAREAGREYELIPTARGETLFTQTWWPHASSSSSSTVKPRALVVVMHGLNEHSGRYDHLARRLNAMDVKVYGMDWTGHGGSDGLHGYVQSLDHAVHDLKMFLKKVSAENPGVPCFCFGHSTGGGIILKAVLDPEVDVLVRGIILTSPAVRVQPAHPVVAVLAPVLALVAPRYQFAGSHKKGPPVSRDREALRVKYSDPLVFTGSIRVRTGYEILRLTSFLQQQLRRVTVPLLVMHGADDMVTDPDGSRRLHREASSVDKSIRLYDGLLHDLLIEPEKEQIMGDIVDWLRPRI</sequence>
<dbReference type="Gene3D" id="3.40.50.1820">
    <property type="entry name" value="alpha/beta hydrolase"/>
    <property type="match status" value="1"/>
</dbReference>
<dbReference type="InterPro" id="IPR022742">
    <property type="entry name" value="Hydrolase_4"/>
</dbReference>
<reference evidence="2 3" key="1">
    <citation type="journal article" date="2010" name="Nature">
        <title>Genome sequencing and analysis of the model grass Brachypodium distachyon.</title>
        <authorList>
            <consortium name="International Brachypodium Initiative"/>
        </authorList>
    </citation>
    <scope>NUCLEOTIDE SEQUENCE [LARGE SCALE GENOMIC DNA]</scope>
    <source>
        <strain evidence="2">Bd21</strain>
        <strain evidence="3">cv. Bd21</strain>
    </source>
</reference>
<dbReference type="GO" id="GO:0016298">
    <property type="term" value="F:lipase activity"/>
    <property type="evidence" value="ECO:0000318"/>
    <property type="project" value="GO_Central"/>
</dbReference>
<dbReference type="EMBL" id="CM000880">
    <property type="protein sequence ID" value="KQK13499.1"/>
    <property type="molecule type" value="Genomic_DNA"/>
</dbReference>
<dbReference type="SUPFAM" id="SSF53474">
    <property type="entry name" value="alpha/beta-Hydrolases"/>
    <property type="match status" value="1"/>
</dbReference>
<dbReference type="KEGG" id="bdi:100841087"/>
<evidence type="ECO:0000313" key="3">
    <source>
        <dbReference type="EnsemblPlants" id="KQK13499"/>
    </source>
</evidence>
<evidence type="ECO:0000259" key="1">
    <source>
        <dbReference type="Pfam" id="PF12146"/>
    </source>
</evidence>
<reference evidence="2" key="2">
    <citation type="submission" date="2017-06" db="EMBL/GenBank/DDBJ databases">
        <title>WGS assembly of Brachypodium distachyon.</title>
        <authorList>
            <consortium name="The International Brachypodium Initiative"/>
            <person name="Lucas S."/>
            <person name="Harmon-Smith M."/>
            <person name="Lail K."/>
            <person name="Tice H."/>
            <person name="Grimwood J."/>
            <person name="Bruce D."/>
            <person name="Barry K."/>
            <person name="Shu S."/>
            <person name="Lindquist E."/>
            <person name="Wang M."/>
            <person name="Pitluck S."/>
            <person name="Vogel J.P."/>
            <person name="Garvin D.F."/>
            <person name="Mockler T.C."/>
            <person name="Schmutz J."/>
            <person name="Rokhsar D."/>
            <person name="Bevan M.W."/>
        </authorList>
    </citation>
    <scope>NUCLEOTIDE SEQUENCE</scope>
    <source>
        <strain evidence="2">Bd21</strain>
    </source>
</reference>
<reference evidence="3" key="3">
    <citation type="submission" date="2018-08" db="UniProtKB">
        <authorList>
            <consortium name="EnsemblPlants"/>
        </authorList>
    </citation>
    <scope>IDENTIFICATION</scope>
    <source>
        <strain evidence="3">cv. Bd21</strain>
    </source>
</reference>
<dbReference type="eggNOG" id="KOG1455">
    <property type="taxonomic scope" value="Eukaryota"/>
</dbReference>